<gene>
    <name evidence="2" type="ORF">PUN28_018396</name>
</gene>
<accession>A0AAW2EN12</accession>
<evidence type="ECO:0000313" key="3">
    <source>
        <dbReference type="Proteomes" id="UP001430953"/>
    </source>
</evidence>
<keyword evidence="3" id="KW-1185">Reference proteome</keyword>
<comment type="caution">
    <text evidence="2">The sequence shown here is derived from an EMBL/GenBank/DDBJ whole genome shotgun (WGS) entry which is preliminary data.</text>
</comment>
<reference evidence="2 3" key="1">
    <citation type="submission" date="2023-03" db="EMBL/GenBank/DDBJ databases">
        <title>High recombination rates correlate with genetic variation in Cardiocondyla obscurior ants.</title>
        <authorList>
            <person name="Errbii M."/>
        </authorList>
    </citation>
    <scope>NUCLEOTIDE SEQUENCE [LARGE SCALE GENOMIC DNA]</scope>
    <source>
        <strain evidence="2">Alpha-2009</strain>
        <tissue evidence="2">Whole body</tissue>
    </source>
</reference>
<sequence length="68" mass="7590">MMQPLLRTRVNALRIRPGNEPDSSRDIPPTDRDSLRRENAPRGPFLNLRLPKIATSNKQAGGTIADLL</sequence>
<evidence type="ECO:0000313" key="2">
    <source>
        <dbReference type="EMBL" id="KAL0103062.1"/>
    </source>
</evidence>
<feature type="region of interest" description="Disordered" evidence="1">
    <location>
        <begin position="13"/>
        <end position="68"/>
    </location>
</feature>
<evidence type="ECO:0000256" key="1">
    <source>
        <dbReference type="SAM" id="MobiDB-lite"/>
    </source>
</evidence>
<feature type="compositionally biased region" description="Basic and acidic residues" evidence="1">
    <location>
        <begin position="17"/>
        <end position="40"/>
    </location>
</feature>
<dbReference type="AlphaFoldDB" id="A0AAW2EN12"/>
<protein>
    <submittedName>
        <fullName evidence="2">Uncharacterized protein</fullName>
    </submittedName>
</protein>
<organism evidence="2 3">
    <name type="scientific">Cardiocondyla obscurior</name>
    <dbReference type="NCBI Taxonomy" id="286306"/>
    <lineage>
        <taxon>Eukaryota</taxon>
        <taxon>Metazoa</taxon>
        <taxon>Ecdysozoa</taxon>
        <taxon>Arthropoda</taxon>
        <taxon>Hexapoda</taxon>
        <taxon>Insecta</taxon>
        <taxon>Pterygota</taxon>
        <taxon>Neoptera</taxon>
        <taxon>Endopterygota</taxon>
        <taxon>Hymenoptera</taxon>
        <taxon>Apocrita</taxon>
        <taxon>Aculeata</taxon>
        <taxon>Formicoidea</taxon>
        <taxon>Formicidae</taxon>
        <taxon>Myrmicinae</taxon>
        <taxon>Cardiocondyla</taxon>
    </lineage>
</organism>
<dbReference type="Proteomes" id="UP001430953">
    <property type="component" value="Unassembled WGS sequence"/>
</dbReference>
<name>A0AAW2EN12_9HYME</name>
<proteinExistence type="predicted"/>
<dbReference type="EMBL" id="JADYXP020000022">
    <property type="protein sequence ID" value="KAL0103062.1"/>
    <property type="molecule type" value="Genomic_DNA"/>
</dbReference>